<dbReference type="EMBL" id="CAJOBG010006578">
    <property type="protein sequence ID" value="CAF4191145.1"/>
    <property type="molecule type" value="Genomic_DNA"/>
</dbReference>
<evidence type="ECO:0000313" key="2">
    <source>
        <dbReference type="EMBL" id="CAF2020419.1"/>
    </source>
</evidence>
<feature type="compositionally biased region" description="Polar residues" evidence="1">
    <location>
        <begin position="1"/>
        <end position="20"/>
    </location>
</feature>
<protein>
    <submittedName>
        <fullName evidence="2">Uncharacterized protein</fullName>
    </submittedName>
</protein>
<accession>A0A816MPK9</accession>
<gene>
    <name evidence="3" type="ORF">OVN521_LOCUS25841</name>
    <name evidence="2" type="ORF">WKI299_LOCUS5780</name>
</gene>
<keyword evidence="5" id="KW-1185">Reference proteome</keyword>
<dbReference type="Proteomes" id="UP000663856">
    <property type="component" value="Unassembled WGS sequence"/>
</dbReference>
<comment type="caution">
    <text evidence="2">The sequence shown here is derived from an EMBL/GenBank/DDBJ whole genome shotgun (WGS) entry which is preliminary data.</text>
</comment>
<reference evidence="2" key="1">
    <citation type="submission" date="2021-02" db="EMBL/GenBank/DDBJ databases">
        <authorList>
            <person name="Nowell W R."/>
        </authorList>
    </citation>
    <scope>NUCLEOTIDE SEQUENCE</scope>
</reference>
<feature type="region of interest" description="Disordered" evidence="1">
    <location>
        <begin position="1"/>
        <end position="36"/>
    </location>
</feature>
<dbReference type="AlphaFoldDB" id="A0A816MPK9"/>
<sequence length="359" mass="41750">MPTTANSSQHLVINDSTTKPISHDSDSSSQNSPSNPLRISAIGELIEIERCYDKNLLIATNQFIKSLHNARVLNNYEIEQEYGYETSVICNLKNQILTLVIDISTNQMQRFPADDKAIMFTHIFALFTNLQYCNFCPSLLDHQRLSFFTTPLTIISSNLFKLHVYLDAFIGCLYLLDGRFNQLHTFYANISIILSSNLPINNKEKLPILKCFSLHCDMATCVYDELILSLLHRMVNLEKNLISSLFDERHFEHEFFLQIQKSFPLVEQLIVVNQQRQINKKFGKANDENGDLSIIHYPYLKHLNLLNTCIDYHKQFLFDTKMCLTFHVRVYMNYEIVRKVTLNFRRNSTRSNCAKMNHA</sequence>
<name>A0A816MPK9_9BILA</name>
<dbReference type="EMBL" id="CAJNRF010001653">
    <property type="protein sequence ID" value="CAF2020419.1"/>
    <property type="molecule type" value="Genomic_DNA"/>
</dbReference>
<evidence type="ECO:0000256" key="1">
    <source>
        <dbReference type="SAM" id="MobiDB-lite"/>
    </source>
</evidence>
<proteinExistence type="predicted"/>
<evidence type="ECO:0000313" key="5">
    <source>
        <dbReference type="Proteomes" id="UP000663866"/>
    </source>
</evidence>
<dbReference type="Proteomes" id="UP000663866">
    <property type="component" value="Unassembled WGS sequence"/>
</dbReference>
<organism evidence="2 4">
    <name type="scientific">Rotaria magnacalcarata</name>
    <dbReference type="NCBI Taxonomy" id="392030"/>
    <lineage>
        <taxon>Eukaryota</taxon>
        <taxon>Metazoa</taxon>
        <taxon>Spiralia</taxon>
        <taxon>Gnathifera</taxon>
        <taxon>Rotifera</taxon>
        <taxon>Eurotatoria</taxon>
        <taxon>Bdelloidea</taxon>
        <taxon>Philodinida</taxon>
        <taxon>Philodinidae</taxon>
        <taxon>Rotaria</taxon>
    </lineage>
</organism>
<evidence type="ECO:0000313" key="3">
    <source>
        <dbReference type="EMBL" id="CAF4191145.1"/>
    </source>
</evidence>
<evidence type="ECO:0000313" key="4">
    <source>
        <dbReference type="Proteomes" id="UP000663856"/>
    </source>
</evidence>
<feature type="compositionally biased region" description="Low complexity" evidence="1">
    <location>
        <begin position="27"/>
        <end position="36"/>
    </location>
</feature>